<dbReference type="EMBL" id="UYRR01004261">
    <property type="protein sequence ID" value="VDK20920.1"/>
    <property type="molecule type" value="Genomic_DNA"/>
</dbReference>
<dbReference type="WBParaSite" id="ASIM_0000310401-mRNA-1">
    <property type="protein sequence ID" value="ASIM_0000310401-mRNA-1"/>
    <property type="gene ID" value="ASIM_0000310401"/>
</dbReference>
<proteinExistence type="predicted"/>
<protein>
    <submittedName>
        <fullName evidence="3">PDDEXK_1 domain-containing protein</fullName>
    </submittedName>
</protein>
<dbReference type="AlphaFoldDB" id="A0A0M3J6B8"/>
<reference evidence="1 2" key="2">
    <citation type="submission" date="2018-11" db="EMBL/GenBank/DDBJ databases">
        <authorList>
            <consortium name="Pathogen Informatics"/>
        </authorList>
    </citation>
    <scope>NUCLEOTIDE SEQUENCE [LARGE SCALE GENOMIC DNA]</scope>
</reference>
<evidence type="ECO:0000313" key="3">
    <source>
        <dbReference type="WBParaSite" id="ASIM_0000310401-mRNA-1"/>
    </source>
</evidence>
<gene>
    <name evidence="1" type="ORF">ASIM_LOCUS2952</name>
</gene>
<evidence type="ECO:0000313" key="1">
    <source>
        <dbReference type="EMBL" id="VDK20920.1"/>
    </source>
</evidence>
<reference evidence="3" key="1">
    <citation type="submission" date="2017-02" db="UniProtKB">
        <authorList>
            <consortium name="WormBaseParasite"/>
        </authorList>
    </citation>
    <scope>IDENTIFICATION</scope>
</reference>
<name>A0A0M3J6B8_ANISI</name>
<dbReference type="Proteomes" id="UP000267096">
    <property type="component" value="Unassembled WGS sequence"/>
</dbReference>
<evidence type="ECO:0000313" key="2">
    <source>
        <dbReference type="Proteomes" id="UP000267096"/>
    </source>
</evidence>
<keyword evidence="2" id="KW-1185">Reference proteome</keyword>
<sequence>MLKASSIFRYRSQLLRKDKLDLLQAFSTYCNRFSGRSYYLLQVKRYRYEQTNERPYYYRGQILHDQLLFKAMSFAQQKDRVRVGEMKRRTAIAGKMELPFGRFQVQCKFENRLKIKN</sequence>
<organism evidence="3">
    <name type="scientific">Anisakis simplex</name>
    <name type="common">Herring worm</name>
    <dbReference type="NCBI Taxonomy" id="6269"/>
    <lineage>
        <taxon>Eukaryota</taxon>
        <taxon>Metazoa</taxon>
        <taxon>Ecdysozoa</taxon>
        <taxon>Nematoda</taxon>
        <taxon>Chromadorea</taxon>
        <taxon>Rhabditida</taxon>
        <taxon>Spirurina</taxon>
        <taxon>Ascaridomorpha</taxon>
        <taxon>Ascaridoidea</taxon>
        <taxon>Anisakidae</taxon>
        <taxon>Anisakis</taxon>
        <taxon>Anisakis simplex complex</taxon>
    </lineage>
</organism>
<accession>A0A0M3J6B8</accession>